<reference evidence="1 2" key="1">
    <citation type="journal article" date="2018" name="Syst. Appl. Microbiol.">
        <title>Photobacterium carnosum sp. nov., isolated from spoiled modified atmosphere packaged poultry meat.</title>
        <authorList>
            <person name="Hilgarth M."/>
            <person name="Fuertes S."/>
            <person name="Ehrmann M."/>
            <person name="Vogel R.F."/>
        </authorList>
    </citation>
    <scope>NUCLEOTIDE SEQUENCE [LARGE SCALE GENOMIC DNA]</scope>
    <source>
        <strain evidence="1 2">TMW 2.2021</strain>
    </source>
</reference>
<keyword evidence="2" id="KW-1185">Reference proteome</keyword>
<evidence type="ECO:0000313" key="1">
    <source>
        <dbReference type="EMBL" id="PLC59252.1"/>
    </source>
</evidence>
<evidence type="ECO:0000313" key="2">
    <source>
        <dbReference type="Proteomes" id="UP000234420"/>
    </source>
</evidence>
<dbReference type="Proteomes" id="UP000234420">
    <property type="component" value="Unassembled WGS sequence"/>
</dbReference>
<name>A0A2N4UW54_9GAMM</name>
<dbReference type="GeneID" id="69965895"/>
<organism evidence="1 2">
    <name type="scientific">Photobacterium carnosum</name>
    <dbReference type="NCBI Taxonomy" id="2023717"/>
    <lineage>
        <taxon>Bacteria</taxon>
        <taxon>Pseudomonadati</taxon>
        <taxon>Pseudomonadota</taxon>
        <taxon>Gammaproteobacteria</taxon>
        <taxon>Vibrionales</taxon>
        <taxon>Vibrionaceae</taxon>
        <taxon>Photobacterium</taxon>
    </lineage>
</organism>
<dbReference type="AlphaFoldDB" id="A0A2N4UW54"/>
<sequence length="84" mass="9414">MKNESVISNIEDLMASVKYVTMKDGLMTSQADLKLIVGEDKAGELNGYLQVSYNNETLSNIKISDRVLECLVQTKAKIVRRSFN</sequence>
<dbReference type="EMBL" id="NPIB01000002">
    <property type="protein sequence ID" value="PLC59252.1"/>
    <property type="molecule type" value="Genomic_DNA"/>
</dbReference>
<proteinExistence type="predicted"/>
<protein>
    <submittedName>
        <fullName evidence="1">Uncharacterized protein</fullName>
    </submittedName>
</protein>
<dbReference type="RefSeq" id="WP_101767455.1">
    <property type="nucleotide sequence ID" value="NZ_BPPU01000003.1"/>
</dbReference>
<gene>
    <name evidence="1" type="ORF">CIK00_03015</name>
</gene>
<comment type="caution">
    <text evidence="1">The sequence shown here is derived from an EMBL/GenBank/DDBJ whole genome shotgun (WGS) entry which is preliminary data.</text>
</comment>
<accession>A0A2N4UW54</accession>